<feature type="domain" description="AMP-binding enzyme C-terminal" evidence="3">
    <location>
        <begin position="505"/>
        <end position="582"/>
    </location>
</feature>
<evidence type="ECO:0008006" key="5">
    <source>
        <dbReference type="Google" id="ProtNLM"/>
    </source>
</evidence>
<dbReference type="AlphaFoldDB" id="J3JTI5"/>
<feature type="domain" description="AMP-dependent synthetase/ligase" evidence="2">
    <location>
        <begin position="47"/>
        <end position="451"/>
    </location>
</feature>
<dbReference type="HOGENOM" id="CLU_000022_59_11_1"/>
<dbReference type="InterPro" id="IPR025110">
    <property type="entry name" value="AMP-bd_C"/>
</dbReference>
<protein>
    <recommendedName>
        <fullName evidence="5">AMP-dependent synthetase/ligase domain-containing protein</fullName>
    </recommendedName>
</protein>
<dbReference type="CDD" id="cd05941">
    <property type="entry name" value="MCS"/>
    <property type="match status" value="1"/>
</dbReference>
<dbReference type="Pfam" id="PF00501">
    <property type="entry name" value="AMP-binding"/>
    <property type="match status" value="1"/>
</dbReference>
<dbReference type="SUPFAM" id="SSF56801">
    <property type="entry name" value="Acetyl-CoA synthetase-like"/>
    <property type="match status" value="1"/>
</dbReference>
<dbReference type="GO" id="GO:0031956">
    <property type="term" value="F:medium-chain fatty acid-CoA ligase activity"/>
    <property type="evidence" value="ECO:0007669"/>
    <property type="project" value="TreeGrafter"/>
</dbReference>
<evidence type="ECO:0000259" key="3">
    <source>
        <dbReference type="Pfam" id="PF13193"/>
    </source>
</evidence>
<evidence type="ECO:0000313" key="4">
    <source>
        <dbReference type="EMBL" id="AEE61506.1"/>
    </source>
</evidence>
<dbReference type="Gene3D" id="3.30.300.30">
    <property type="match status" value="1"/>
</dbReference>
<accession>J3JTI5</accession>
<name>J3JTI5_DENPD</name>
<dbReference type="Pfam" id="PF13193">
    <property type="entry name" value="AMP-binding_C"/>
    <property type="match status" value="1"/>
</dbReference>
<organism evidence="4">
    <name type="scientific">Dendroctonus ponderosae</name>
    <name type="common">Mountain pine beetle</name>
    <dbReference type="NCBI Taxonomy" id="77166"/>
    <lineage>
        <taxon>Eukaryota</taxon>
        <taxon>Metazoa</taxon>
        <taxon>Ecdysozoa</taxon>
        <taxon>Arthropoda</taxon>
        <taxon>Hexapoda</taxon>
        <taxon>Insecta</taxon>
        <taxon>Pterygota</taxon>
        <taxon>Neoptera</taxon>
        <taxon>Endopterygota</taxon>
        <taxon>Coleoptera</taxon>
        <taxon>Polyphaga</taxon>
        <taxon>Cucujiformia</taxon>
        <taxon>Curculionidae</taxon>
        <taxon>Scolytinae</taxon>
        <taxon>Dendroctonus</taxon>
    </lineage>
</organism>
<dbReference type="EMBL" id="BT126542">
    <property type="protein sequence ID" value="AEE61506.1"/>
    <property type="molecule type" value="mRNA"/>
</dbReference>
<evidence type="ECO:0000256" key="1">
    <source>
        <dbReference type="ARBA" id="ARBA00006432"/>
    </source>
</evidence>
<dbReference type="InterPro" id="IPR042099">
    <property type="entry name" value="ANL_N_sf"/>
</dbReference>
<evidence type="ECO:0000259" key="2">
    <source>
        <dbReference type="Pfam" id="PF00501"/>
    </source>
</evidence>
<dbReference type="PANTHER" id="PTHR43201:SF8">
    <property type="entry name" value="ACYL-COA SYNTHETASE FAMILY MEMBER 3"/>
    <property type="match status" value="1"/>
</dbReference>
<sequence length="598" mass="66866">MSQLFRRPSFFSHLSRRFQQTQARVASRDKVREPHEPLGHLAGGPVFRNARLFPDKIAIRDRIAAYTYANIFMSAHELSREISAILDGKTNERVLFLCPNDVHYVITLWAVWMAGQIAVPVSPLHPKSLLQYYANDSGSNLFITVPKFADLMQQVARNSSTKLHVLDDRLKLNCTLMQASRAGDLEGGKDDVFYNKSDAMIIYTSGTTANPKGVVLSYNNLSAQASALLDAWKWSSDDVLLHTLPLHHVHGIVNALLCPLYAGAKTIMLKKFNANTVWSYLLGVNARPDDRRITLFMGVPTMYSKLVEEYERVFKQDPKMAEYIRNTLKSKIRLMVSGSAPLPEPLFQHWEEISGLKLLERYGMTETGMILSNSYESGREAGYVGTPLPGVSAKLCEVLDGEEQDAIGKTLVECSNVEGTLVYQKNGQTDLEGADPVGELLVKGPGIFMRYHERPETTKREFTEDGWFRTGDLCQYSVEKKKFKMLGRKSQDIIKSGGYKISALEIESVILGSPLIKDCSVIGVSDKEWGQRVVAVVSVGPEGDSPVKVEELIQYAELKLPKYAVPKEWRFVDSIPKNAMGKVNKKELVHLAFGPQQG</sequence>
<proteinExistence type="evidence at transcript level"/>
<dbReference type="Gene3D" id="3.40.50.12780">
    <property type="entry name" value="N-terminal domain of ligase-like"/>
    <property type="match status" value="1"/>
</dbReference>
<comment type="similarity">
    <text evidence="1">Belongs to the ATP-dependent AMP-binding enzyme family.</text>
</comment>
<dbReference type="OrthoDB" id="2962993at2759"/>
<dbReference type="InterPro" id="IPR045851">
    <property type="entry name" value="AMP-bd_C_sf"/>
</dbReference>
<reference evidence="4" key="1">
    <citation type="journal article" date="2012" name="Insect Biochem. Mol. Biol.">
        <title>Transcriptome and full-length cDNA resources for the mountain pine beetle, Dendroctonus ponderosae Hopkins, a major insect pest of pine forests.</title>
        <authorList>
            <person name="Keeling C.I."/>
            <person name="Henderson H."/>
            <person name="Li M."/>
            <person name="Yuen M."/>
            <person name="Clark E.L."/>
            <person name="Fraser J.D."/>
            <person name="Huber D.P."/>
            <person name="Liao N.Y."/>
            <person name="Roderick Docking T."/>
            <person name="Birol I."/>
            <person name="Chan S.K."/>
            <person name="Taylor G.A."/>
            <person name="Palmquist D."/>
            <person name="Jones S.J."/>
            <person name="Bohlmann J."/>
        </authorList>
    </citation>
    <scope>NUCLEOTIDE SEQUENCE</scope>
    <source>
        <tissue evidence="4">Antennae</tissue>
    </source>
</reference>
<dbReference type="GO" id="GO:0006631">
    <property type="term" value="P:fatty acid metabolic process"/>
    <property type="evidence" value="ECO:0007669"/>
    <property type="project" value="TreeGrafter"/>
</dbReference>
<dbReference type="PANTHER" id="PTHR43201">
    <property type="entry name" value="ACYL-COA SYNTHETASE"/>
    <property type="match status" value="1"/>
</dbReference>
<dbReference type="InterPro" id="IPR000873">
    <property type="entry name" value="AMP-dep_synth/lig_dom"/>
</dbReference>